<dbReference type="PRINTS" id="PR00455">
    <property type="entry name" value="HTHTETR"/>
</dbReference>
<accession>A0A7G5EH54</accession>
<dbReference type="SUPFAM" id="SSF46689">
    <property type="entry name" value="Homeodomain-like"/>
    <property type="match status" value="1"/>
</dbReference>
<dbReference type="InterPro" id="IPR036271">
    <property type="entry name" value="Tet_transcr_reg_TetR-rel_C_sf"/>
</dbReference>
<sequence length="189" mass="20531">MPSAKSSSDALPPRERILVAAHALFYQEGIRATGVDRIIDQASVSKVTFYRQYPSKDELIRAYLDYRHGLWMSWFETSLTQALHAGAPAAQALSTSLRAWFSRADFRGCAFLNAAAELGSSDPEILKVVRQHKQEMAAVLDSLMASDGVPVGPALSLLIDGAIVHAQMGQPLDDVMDAFDATAAAILQR</sequence>
<keyword evidence="5" id="KW-1185">Reference proteome</keyword>
<dbReference type="KEGG" id="cpis:HS961_11080"/>
<dbReference type="GO" id="GO:0003700">
    <property type="term" value="F:DNA-binding transcription factor activity"/>
    <property type="evidence" value="ECO:0007669"/>
    <property type="project" value="TreeGrafter"/>
</dbReference>
<dbReference type="GO" id="GO:0000976">
    <property type="term" value="F:transcription cis-regulatory region binding"/>
    <property type="evidence" value="ECO:0007669"/>
    <property type="project" value="TreeGrafter"/>
</dbReference>
<feature type="domain" description="HTH tetR-type" evidence="3">
    <location>
        <begin position="11"/>
        <end position="71"/>
    </location>
</feature>
<dbReference type="AlphaFoldDB" id="A0A7G5EH54"/>
<name>A0A7G5EH54_9BURK</name>
<evidence type="ECO:0000256" key="1">
    <source>
        <dbReference type="ARBA" id="ARBA00023125"/>
    </source>
</evidence>
<dbReference type="Proteomes" id="UP000515240">
    <property type="component" value="Chromosome"/>
</dbReference>
<evidence type="ECO:0000256" key="2">
    <source>
        <dbReference type="PROSITE-ProRule" id="PRU00335"/>
    </source>
</evidence>
<feature type="DNA-binding region" description="H-T-H motif" evidence="2">
    <location>
        <begin position="34"/>
        <end position="53"/>
    </location>
</feature>
<dbReference type="RefSeq" id="WP_182327887.1">
    <property type="nucleotide sequence ID" value="NZ_CP058554.1"/>
</dbReference>
<organism evidence="4 5">
    <name type="scientific">Comamonas piscis</name>
    <dbReference type="NCBI Taxonomy" id="1562974"/>
    <lineage>
        <taxon>Bacteria</taxon>
        <taxon>Pseudomonadati</taxon>
        <taxon>Pseudomonadota</taxon>
        <taxon>Betaproteobacteria</taxon>
        <taxon>Burkholderiales</taxon>
        <taxon>Comamonadaceae</taxon>
        <taxon>Comamonas</taxon>
    </lineage>
</organism>
<dbReference type="Gene3D" id="1.10.357.10">
    <property type="entry name" value="Tetracycline Repressor, domain 2"/>
    <property type="match status" value="1"/>
</dbReference>
<dbReference type="InterPro" id="IPR050109">
    <property type="entry name" value="HTH-type_TetR-like_transc_reg"/>
</dbReference>
<dbReference type="PANTHER" id="PTHR30055:SF200">
    <property type="entry name" value="HTH-TYPE TRANSCRIPTIONAL REPRESSOR BDCR"/>
    <property type="match status" value="1"/>
</dbReference>
<gene>
    <name evidence="4" type="ORF">HS961_11080</name>
</gene>
<keyword evidence="1 2" id="KW-0238">DNA-binding</keyword>
<protein>
    <submittedName>
        <fullName evidence="4">TetR/AcrR family transcriptional regulator</fullName>
    </submittedName>
</protein>
<dbReference type="EMBL" id="CP058554">
    <property type="protein sequence ID" value="QMV73329.1"/>
    <property type="molecule type" value="Genomic_DNA"/>
</dbReference>
<dbReference type="Pfam" id="PF00440">
    <property type="entry name" value="TetR_N"/>
    <property type="match status" value="1"/>
</dbReference>
<dbReference type="SUPFAM" id="SSF48498">
    <property type="entry name" value="Tetracyclin repressor-like, C-terminal domain"/>
    <property type="match status" value="1"/>
</dbReference>
<evidence type="ECO:0000313" key="4">
    <source>
        <dbReference type="EMBL" id="QMV73329.1"/>
    </source>
</evidence>
<dbReference type="PANTHER" id="PTHR30055">
    <property type="entry name" value="HTH-TYPE TRANSCRIPTIONAL REGULATOR RUTR"/>
    <property type="match status" value="1"/>
</dbReference>
<dbReference type="InterPro" id="IPR009057">
    <property type="entry name" value="Homeodomain-like_sf"/>
</dbReference>
<dbReference type="PROSITE" id="PS50977">
    <property type="entry name" value="HTH_TETR_2"/>
    <property type="match status" value="1"/>
</dbReference>
<reference evidence="4 5" key="1">
    <citation type="journal article" date="2020" name="G3 (Bethesda)">
        <title>CeMbio - The Caenorhabditis elegans Microbiome Resource.</title>
        <authorList>
            <person name="Dirksen P."/>
            <person name="Assie A."/>
            <person name="Zimmermann J."/>
            <person name="Zhang F."/>
            <person name="Tietje A.M."/>
            <person name="Marsh S.A."/>
            <person name="Felix M.A."/>
            <person name="Shapira M."/>
            <person name="Kaleta C."/>
            <person name="Schulenburg H."/>
            <person name="Samuel B."/>
        </authorList>
    </citation>
    <scope>NUCLEOTIDE SEQUENCE [LARGE SCALE GENOMIC DNA]</scope>
    <source>
        <strain evidence="4 5">BIGb0172</strain>
    </source>
</reference>
<dbReference type="InterPro" id="IPR001647">
    <property type="entry name" value="HTH_TetR"/>
</dbReference>
<proteinExistence type="predicted"/>
<evidence type="ECO:0000313" key="5">
    <source>
        <dbReference type="Proteomes" id="UP000515240"/>
    </source>
</evidence>
<evidence type="ECO:0000259" key="3">
    <source>
        <dbReference type="PROSITE" id="PS50977"/>
    </source>
</evidence>